<keyword evidence="4" id="KW-1185">Reference proteome</keyword>
<feature type="compositionally biased region" description="Polar residues" evidence="1">
    <location>
        <begin position="203"/>
        <end position="224"/>
    </location>
</feature>
<dbReference type="InterPro" id="IPR039755">
    <property type="entry name" value="TBC1D23"/>
</dbReference>
<dbReference type="GO" id="GO:0099041">
    <property type="term" value="P:vesicle tethering to Golgi"/>
    <property type="evidence" value="ECO:0007669"/>
    <property type="project" value="TreeGrafter"/>
</dbReference>
<dbReference type="Gene3D" id="3.40.250.10">
    <property type="entry name" value="Rhodanese-like domain"/>
    <property type="match status" value="1"/>
</dbReference>
<dbReference type="AlphaFoldDB" id="A0A6G0X969"/>
<feature type="domain" description="Rhodanese" evidence="2">
    <location>
        <begin position="689"/>
        <end position="808"/>
    </location>
</feature>
<dbReference type="PROSITE" id="PS50206">
    <property type="entry name" value="RHODANESE_3"/>
    <property type="match status" value="1"/>
</dbReference>
<name>A0A6G0X969_9STRA</name>
<feature type="compositionally biased region" description="Low complexity" evidence="1">
    <location>
        <begin position="880"/>
        <end position="891"/>
    </location>
</feature>
<feature type="region of interest" description="Disordered" evidence="1">
    <location>
        <begin position="1012"/>
        <end position="1046"/>
    </location>
</feature>
<dbReference type="GO" id="GO:0005829">
    <property type="term" value="C:cytosol"/>
    <property type="evidence" value="ECO:0007669"/>
    <property type="project" value="GOC"/>
</dbReference>
<dbReference type="GO" id="GO:0005802">
    <property type="term" value="C:trans-Golgi network"/>
    <property type="evidence" value="ECO:0007669"/>
    <property type="project" value="TreeGrafter"/>
</dbReference>
<evidence type="ECO:0000313" key="3">
    <source>
        <dbReference type="EMBL" id="KAF0736610.1"/>
    </source>
</evidence>
<feature type="compositionally biased region" description="Polar residues" evidence="1">
    <location>
        <begin position="177"/>
        <end position="195"/>
    </location>
</feature>
<dbReference type="PANTHER" id="PTHR13297:SF5">
    <property type="entry name" value="TBC1 DOMAIN FAMILY MEMBER 23"/>
    <property type="match status" value="1"/>
</dbReference>
<organism evidence="3 4">
    <name type="scientific">Aphanomyces euteiches</name>
    <dbReference type="NCBI Taxonomy" id="100861"/>
    <lineage>
        <taxon>Eukaryota</taxon>
        <taxon>Sar</taxon>
        <taxon>Stramenopiles</taxon>
        <taxon>Oomycota</taxon>
        <taxon>Saprolegniomycetes</taxon>
        <taxon>Saprolegniales</taxon>
        <taxon>Verrucalvaceae</taxon>
        <taxon>Aphanomyces</taxon>
    </lineage>
</organism>
<protein>
    <recommendedName>
        <fullName evidence="2">Rhodanese domain-containing protein</fullName>
    </recommendedName>
</protein>
<dbReference type="InterPro" id="IPR036873">
    <property type="entry name" value="Rhodanese-like_dom_sf"/>
</dbReference>
<feature type="compositionally biased region" description="Pro residues" evidence="1">
    <location>
        <begin position="225"/>
        <end position="239"/>
    </location>
</feature>
<feature type="compositionally biased region" description="Polar residues" evidence="1">
    <location>
        <begin position="152"/>
        <end position="166"/>
    </location>
</feature>
<gene>
    <name evidence="3" type="ORF">Ae201684_007060</name>
</gene>
<feature type="region of interest" description="Disordered" evidence="1">
    <location>
        <begin position="45"/>
        <end position="256"/>
    </location>
</feature>
<evidence type="ECO:0000313" key="4">
    <source>
        <dbReference type="Proteomes" id="UP000481153"/>
    </source>
</evidence>
<sequence>MSTFDDIFGDTSDLMGSSTLSNDATSSTNISMSIEGLGLDDLNLGEIKPSTDGSASIGAGAADPSDFLDWLDQKPSTASIAKEDIGEEKHEPSISDADMFTLDDTPVSPSSNPFAAPPSNPVTTPAPVAPAPLAILKADTNVFSASPPMPASSKQPTPQHSNTQSELKAPSPPTTSHPPQGTGSVPQQAKFSSNKAPMPAHASSFSSQGNPSSLQLQGNFSSNKAPPPPVLSSPSPPHTNEPIQSTPPEEIVGGSRVSSFEAFTTSPRTHSGASLPSTEAAKVNDNMRAAYRGTNKIPPPERLNAWTVLLEAKSLDPVTIVTHAAAASDDMKKDAQAICSILFNDATFCNLLKQEGVPVDAARLSMTDGVEQVLRAFCAHHKLTYAAKLGTIYTPLLALSNADPLRSDIFGLLDAVTLRLIPAVVAHIPHQIVADARRPLLKLLLLYHDPVIALHLDHTLPQWSEGTSGIVPDSWVSSLFEGSDHTDTMPLQALSNIWDCCIVNANSTYPSIIGLFIVLHAILQSKKRLLSLTNATTLRTVMMQLLVETLSQSPQLMEQVHELIEKTPFSFCTKLCDAGMDLPSEKPSSRTNSSSSMASPRTSSKERLENANPSMAKLGASLSSINSKFFAGASKLTASIMPGKHEHDKPSSRSESFHLETTAVYFSMTISACEVIPSVFRGFRSTSAEKIRYFIVDCRPEEYLSRGRIPTSFAFNSESLMDPSAFDAVMATLQPMKSSVHICILGHGYARHANHLIKDLNIPKSLVADMLAKDAAQVNDAVMFLTKRGFPYVSVVEGGYASAHRFLSKSRLFSLSDLTDHDPKQCDLCQQDIALKNKGRTSSSHSDEEDEYIQRTEGGVCLGRFGPDGRRRAPTPSTPRPSTTSPSTASSYFSSMTNALKDSTKTMAAVSSKTLKAVPGSEKMSDALKNSGTWMMKKTESMSLNDVSTSMTSGMKSVVDVAANPATMLKKAANSFASSLGNADVPMIPPTSPQAAAAAVVANPSVAAKKPSAKEAVFSIDDDEEEEADSFIGGSEPSDDPESHPTAPVIVPHSIQAGGIHELKKGMQIRMPELLPLVSSPLFSCYKKKARGSDTLMLPRYVVIAEGHIIVLKADKVQEDVSYVRSCHHLSHIARMTCMKKNALMVTLYLSFDSKQKQKSYEVQQRDAFIKVVRTSMEALVKDDEV</sequence>
<reference evidence="3 4" key="1">
    <citation type="submission" date="2019-07" db="EMBL/GenBank/DDBJ databases">
        <title>Genomics analysis of Aphanomyces spp. identifies a new class of oomycete effector associated with host adaptation.</title>
        <authorList>
            <person name="Gaulin E."/>
        </authorList>
    </citation>
    <scope>NUCLEOTIDE SEQUENCE [LARGE SCALE GENOMIC DNA]</scope>
    <source>
        <strain evidence="3 4">ATCC 201684</strain>
    </source>
</reference>
<feature type="region of interest" description="Disordered" evidence="1">
    <location>
        <begin position="838"/>
        <end position="893"/>
    </location>
</feature>
<dbReference type="InterPro" id="IPR001763">
    <property type="entry name" value="Rhodanese-like_dom"/>
</dbReference>
<evidence type="ECO:0000256" key="1">
    <source>
        <dbReference type="SAM" id="MobiDB-lite"/>
    </source>
</evidence>
<dbReference type="EMBL" id="VJMJ01000088">
    <property type="protein sequence ID" value="KAF0736610.1"/>
    <property type="molecule type" value="Genomic_DNA"/>
</dbReference>
<feature type="region of interest" description="Disordered" evidence="1">
    <location>
        <begin position="583"/>
        <end position="610"/>
    </location>
</feature>
<comment type="caution">
    <text evidence="3">The sequence shown here is derived from an EMBL/GenBank/DDBJ whole genome shotgun (WGS) entry which is preliminary data.</text>
</comment>
<dbReference type="PANTHER" id="PTHR13297">
    <property type="entry name" value="TBC1 DOMAIN FAMILY MEMBER 23-RELATED"/>
    <property type="match status" value="1"/>
</dbReference>
<dbReference type="SUPFAM" id="SSF52821">
    <property type="entry name" value="Rhodanese/Cell cycle control phosphatase"/>
    <property type="match status" value="1"/>
</dbReference>
<evidence type="ECO:0000259" key="2">
    <source>
        <dbReference type="PROSITE" id="PS50206"/>
    </source>
</evidence>
<dbReference type="GO" id="GO:0042147">
    <property type="term" value="P:retrograde transport, endosome to Golgi"/>
    <property type="evidence" value="ECO:0007669"/>
    <property type="project" value="InterPro"/>
</dbReference>
<feature type="compositionally biased region" description="Basic and acidic residues" evidence="1">
    <location>
        <begin position="81"/>
        <end position="93"/>
    </location>
</feature>
<feature type="compositionally biased region" description="Acidic residues" evidence="1">
    <location>
        <begin position="1020"/>
        <end position="1029"/>
    </location>
</feature>
<proteinExistence type="predicted"/>
<feature type="compositionally biased region" description="Low complexity" evidence="1">
    <location>
        <begin position="589"/>
        <end position="602"/>
    </location>
</feature>
<feature type="compositionally biased region" description="Low complexity" evidence="1">
    <location>
        <begin position="121"/>
        <end position="138"/>
    </location>
</feature>
<accession>A0A6G0X969</accession>
<feature type="compositionally biased region" description="Polar residues" evidence="1">
    <location>
        <begin position="14"/>
        <end position="27"/>
    </location>
</feature>
<feature type="region of interest" description="Disordered" evidence="1">
    <location>
        <begin position="1"/>
        <end position="27"/>
    </location>
</feature>
<feature type="compositionally biased region" description="Low complexity" evidence="1">
    <location>
        <begin position="52"/>
        <end position="65"/>
    </location>
</feature>
<dbReference type="Proteomes" id="UP000481153">
    <property type="component" value="Unassembled WGS sequence"/>
</dbReference>
<dbReference type="VEuPathDB" id="FungiDB:AeMF1_018283"/>